<keyword evidence="3" id="KW-1185">Reference proteome</keyword>
<dbReference type="AlphaFoldDB" id="A0A810QDQ4"/>
<name>A0A810QDQ4_9FIRM</name>
<evidence type="ECO:0000256" key="1">
    <source>
        <dbReference type="SAM" id="Phobius"/>
    </source>
</evidence>
<dbReference type="RefSeq" id="WP_213542954.1">
    <property type="nucleotide sequence ID" value="NZ_AP023420.1"/>
</dbReference>
<evidence type="ECO:0000313" key="2">
    <source>
        <dbReference type="EMBL" id="BCK84006.1"/>
    </source>
</evidence>
<evidence type="ECO:0000313" key="3">
    <source>
        <dbReference type="Proteomes" id="UP000679848"/>
    </source>
</evidence>
<sequence length="404" mass="44776">MALLKWELRKIWRPGILAAILVLGAVYYWMFPQFYIEHFTNGPQSQAQFALASGWVERYGPALEPEERAELDGQLTEEIAAFNTQIAAIPEAAAAGLTDYMAFLSFREDYLNGVKEAGGEADMDVEALLYRVYGGTNWYTIEELEQSMEAYDVQNESPVLQISDYQSAGYPEPMIQREMELAVSDLRHSLLPSPVKHSTQEYGKDLAVWCVLSIVLLLSPTLVRDRLRNTRPMQWASRRGRSVLNTQMGAALFSALVLTVVNVTVYAIPFLVQGPLRFAACGLGGFLSPGSPWFDWTYGAYLLVLVGLILALSLGSAGLTVFLSQYSGNYIAMLLKAVPLFVAVGAVLGSWLLNMPFCFRPLWDGYGPWVSRGAEAVAAAVLLFLGLGLCVLACWRQRKRELLS</sequence>
<feature type="transmembrane region" description="Helical" evidence="1">
    <location>
        <begin position="298"/>
        <end position="323"/>
    </location>
</feature>
<feature type="transmembrane region" description="Helical" evidence="1">
    <location>
        <begin position="244"/>
        <end position="268"/>
    </location>
</feature>
<proteinExistence type="predicted"/>
<reference evidence="2" key="1">
    <citation type="submission" date="2020-09" db="EMBL/GenBank/DDBJ databases">
        <title>New species isolated from human feces.</title>
        <authorList>
            <person name="Kitahara M."/>
            <person name="Shigeno Y."/>
            <person name="Shime M."/>
            <person name="Matsumoto Y."/>
            <person name="Nakamura S."/>
            <person name="Motooka D."/>
            <person name="Fukuoka S."/>
            <person name="Nishikawa H."/>
            <person name="Benno Y."/>
        </authorList>
    </citation>
    <scope>NUCLEOTIDE SEQUENCE</scope>
    <source>
        <strain evidence="2">MM59</strain>
    </source>
</reference>
<accession>A0A810QDQ4</accession>
<keyword evidence="1" id="KW-1133">Transmembrane helix</keyword>
<dbReference type="EMBL" id="AP023420">
    <property type="protein sequence ID" value="BCK84006.1"/>
    <property type="molecule type" value="Genomic_DNA"/>
</dbReference>
<keyword evidence="1" id="KW-0812">Transmembrane</keyword>
<organism evidence="2 3">
    <name type="scientific">Pusillibacter faecalis</name>
    <dbReference type="NCBI Taxonomy" id="2714358"/>
    <lineage>
        <taxon>Bacteria</taxon>
        <taxon>Bacillati</taxon>
        <taxon>Bacillota</taxon>
        <taxon>Clostridia</taxon>
        <taxon>Eubacteriales</taxon>
        <taxon>Oscillospiraceae</taxon>
        <taxon>Pusillibacter</taxon>
    </lineage>
</organism>
<dbReference type="KEGG" id="pfaa:MM59RIKEN_13250"/>
<dbReference type="Proteomes" id="UP000679848">
    <property type="component" value="Chromosome"/>
</dbReference>
<protein>
    <submittedName>
        <fullName evidence="2">Uncharacterized protein</fullName>
    </submittedName>
</protein>
<gene>
    <name evidence="2" type="ORF">MM59RIKEN_13250</name>
</gene>
<feature type="transmembrane region" description="Helical" evidence="1">
    <location>
        <begin position="206"/>
        <end position="223"/>
    </location>
</feature>
<feature type="transmembrane region" description="Helical" evidence="1">
    <location>
        <begin position="12"/>
        <end position="31"/>
    </location>
</feature>
<keyword evidence="1" id="KW-0472">Membrane</keyword>
<feature type="transmembrane region" description="Helical" evidence="1">
    <location>
        <begin position="373"/>
        <end position="395"/>
    </location>
</feature>
<feature type="transmembrane region" description="Helical" evidence="1">
    <location>
        <begin position="330"/>
        <end position="353"/>
    </location>
</feature>